<accession>W4MCV4</accession>
<dbReference type="EMBL" id="AZHX01000283">
    <property type="protein sequence ID" value="ETX08169.1"/>
    <property type="molecule type" value="Genomic_DNA"/>
</dbReference>
<dbReference type="Proteomes" id="UP000019140">
    <property type="component" value="Unassembled WGS sequence"/>
</dbReference>
<comment type="caution">
    <text evidence="1">The sequence shown here is derived from an EMBL/GenBank/DDBJ whole genome shotgun (WGS) entry which is preliminary data.</text>
</comment>
<name>W4MCV4_9BACT</name>
<reference evidence="1 2" key="1">
    <citation type="journal article" date="2014" name="Nature">
        <title>An environmental bacterial taxon with a large and distinct metabolic repertoire.</title>
        <authorList>
            <person name="Wilson M.C."/>
            <person name="Mori T."/>
            <person name="Ruckert C."/>
            <person name="Uria A.R."/>
            <person name="Helf M.J."/>
            <person name="Takada K."/>
            <person name="Gernert C."/>
            <person name="Steffens U.A."/>
            <person name="Heycke N."/>
            <person name="Schmitt S."/>
            <person name="Rinke C."/>
            <person name="Helfrich E.J."/>
            <person name="Brachmann A.O."/>
            <person name="Gurgui C."/>
            <person name="Wakimoto T."/>
            <person name="Kracht M."/>
            <person name="Crusemann M."/>
            <person name="Hentschel U."/>
            <person name="Abe I."/>
            <person name="Matsunaga S."/>
            <person name="Kalinowski J."/>
            <person name="Takeyama H."/>
            <person name="Piel J."/>
        </authorList>
    </citation>
    <scope>NUCLEOTIDE SEQUENCE [LARGE SCALE GENOMIC DNA]</scope>
    <source>
        <strain evidence="2">TSY2</strain>
    </source>
</reference>
<dbReference type="AlphaFoldDB" id="W4MCV4"/>
<proteinExistence type="predicted"/>
<dbReference type="HOGENOM" id="CLU_2205228_0_0_7"/>
<evidence type="ECO:0000313" key="2">
    <source>
        <dbReference type="Proteomes" id="UP000019140"/>
    </source>
</evidence>
<organism evidence="1 2">
    <name type="scientific">Candidatus Entotheonella gemina</name>
    <dbReference type="NCBI Taxonomy" id="1429439"/>
    <lineage>
        <taxon>Bacteria</taxon>
        <taxon>Pseudomonadati</taxon>
        <taxon>Nitrospinota/Tectimicrobiota group</taxon>
        <taxon>Candidatus Tectimicrobiota</taxon>
        <taxon>Candidatus Entotheonellia</taxon>
        <taxon>Candidatus Entotheonellales</taxon>
        <taxon>Candidatus Entotheonellaceae</taxon>
        <taxon>Candidatus Entotheonella</taxon>
    </lineage>
</organism>
<protein>
    <submittedName>
        <fullName evidence="1">Uncharacterized protein</fullName>
    </submittedName>
</protein>
<sequence length="107" mass="11421">MPETVTEHPLPALPQLAVATAEEAIRIVNRWLHREVGMALNVSYATFNPETFCWHLPVHLAYGATGSLGIVGDVYLHAAVGSFVGAPEVADLQHRADALAAAHGITE</sequence>
<keyword evidence="2" id="KW-1185">Reference proteome</keyword>
<evidence type="ECO:0000313" key="1">
    <source>
        <dbReference type="EMBL" id="ETX08169.1"/>
    </source>
</evidence>
<gene>
    <name evidence="1" type="ORF">ETSY2_06945</name>
</gene>